<dbReference type="Proteomes" id="UP000254866">
    <property type="component" value="Unassembled WGS sequence"/>
</dbReference>
<evidence type="ECO:0000313" key="15">
    <source>
        <dbReference type="EMBL" id="RDL31985.1"/>
    </source>
</evidence>
<dbReference type="GeneID" id="43602236"/>
<dbReference type="Pfam" id="PF04181">
    <property type="entry name" value="RPAP2_Rtr1"/>
    <property type="match status" value="1"/>
</dbReference>
<dbReference type="InterPro" id="IPR038534">
    <property type="entry name" value="Rtr1/RPAP2_sf"/>
</dbReference>
<dbReference type="PANTHER" id="PTHR14732">
    <property type="entry name" value="RNA POLYMERASE II SUBUNIT B1 CTD PHOSPHATASE RPAP2-RELATED"/>
    <property type="match status" value="1"/>
</dbReference>
<organism evidence="15 16">
    <name type="scientific">Venustampulla echinocandica</name>
    <dbReference type="NCBI Taxonomy" id="2656787"/>
    <lineage>
        <taxon>Eukaryota</taxon>
        <taxon>Fungi</taxon>
        <taxon>Dikarya</taxon>
        <taxon>Ascomycota</taxon>
        <taxon>Pezizomycotina</taxon>
        <taxon>Leotiomycetes</taxon>
        <taxon>Helotiales</taxon>
        <taxon>Pleuroascaceae</taxon>
        <taxon>Venustampulla</taxon>
    </lineage>
</organism>
<dbReference type="Gene3D" id="1.25.40.820">
    <property type="match status" value="1"/>
</dbReference>
<keyword evidence="7 12" id="KW-0904">Protein phosphatase</keyword>
<evidence type="ECO:0000256" key="10">
    <source>
        <dbReference type="ARBA" id="ARBA00048336"/>
    </source>
</evidence>
<comment type="function">
    <text evidence="12">Putative RNA polymerase II subunit B1 C-terminal domain (CTD) phosphatase involved in RNA polymerase II transcription regulation.</text>
</comment>
<dbReference type="GO" id="GO:0008270">
    <property type="term" value="F:zinc ion binding"/>
    <property type="evidence" value="ECO:0007669"/>
    <property type="project" value="UniProtKB-KW"/>
</dbReference>
<dbReference type="STRING" id="2656787.A0A370TCM9"/>
<comment type="subcellular location">
    <subcellularLocation>
        <location evidence="1 12">Nucleus</location>
    </subcellularLocation>
</comment>
<dbReference type="GO" id="GO:0043175">
    <property type="term" value="F:RNA polymerase core enzyme binding"/>
    <property type="evidence" value="ECO:0007669"/>
    <property type="project" value="UniProtKB-UniRule"/>
</dbReference>
<keyword evidence="3 12" id="KW-0479">Metal-binding</keyword>
<evidence type="ECO:0000256" key="4">
    <source>
        <dbReference type="ARBA" id="ARBA00022771"/>
    </source>
</evidence>
<keyword evidence="5 12" id="KW-0378">Hydrolase</keyword>
<sequence length="292" mass="32799">MTTPKMPVSILKKATNPATNSSSNSRDDRNRALALHHAGLIQQRKDIELEILLSMETLMDYPLATFPYNASNPSPEDAKTFKDLLWPFQPSDYDALLVERNINGHCGYTLCPNPRLKEEGGGKYRVIYKSGKAKDFKVVEKEELEKWCSEDCARRALYVRVQLSETPAWERGAFQSLGRIDLLDEPKSDDVVVMDGIAQMQLGGEERDRQQKTANLALERGDRGTAAQSGLVDVRIQENQVQGNAQPPSLDIDNGDLSRRLDDMHLALEGHIPTFGTGRQISQDEEDTDWKL</sequence>
<name>A0A370TCM9_9HELO</name>
<dbReference type="PROSITE" id="PS51479">
    <property type="entry name" value="ZF_RTR1"/>
    <property type="match status" value="1"/>
</dbReference>
<evidence type="ECO:0000256" key="3">
    <source>
        <dbReference type="ARBA" id="ARBA00022723"/>
    </source>
</evidence>
<evidence type="ECO:0000256" key="8">
    <source>
        <dbReference type="ARBA" id="ARBA00023242"/>
    </source>
</evidence>
<evidence type="ECO:0000256" key="7">
    <source>
        <dbReference type="ARBA" id="ARBA00022912"/>
    </source>
</evidence>
<evidence type="ECO:0000313" key="16">
    <source>
        <dbReference type="Proteomes" id="UP000254866"/>
    </source>
</evidence>
<dbReference type="GO" id="GO:0005737">
    <property type="term" value="C:cytoplasm"/>
    <property type="evidence" value="ECO:0007669"/>
    <property type="project" value="TreeGrafter"/>
</dbReference>
<dbReference type="RefSeq" id="XP_031865917.1">
    <property type="nucleotide sequence ID" value="XM_032018010.1"/>
</dbReference>
<evidence type="ECO:0000256" key="11">
    <source>
        <dbReference type="PROSITE-ProRule" id="PRU00812"/>
    </source>
</evidence>
<dbReference type="OrthoDB" id="2590500at2759"/>
<dbReference type="GO" id="GO:0005634">
    <property type="term" value="C:nucleus"/>
    <property type="evidence" value="ECO:0007669"/>
    <property type="project" value="UniProtKB-SubCell"/>
</dbReference>
<dbReference type="EC" id="3.1.3.16" evidence="12"/>
<evidence type="ECO:0000259" key="14">
    <source>
        <dbReference type="PROSITE" id="PS51479"/>
    </source>
</evidence>
<keyword evidence="6 12" id="KW-0862">Zinc</keyword>
<accession>A0A370TCM9</accession>
<proteinExistence type="inferred from homology"/>
<dbReference type="GO" id="GO:0008420">
    <property type="term" value="F:RNA polymerase II CTD heptapeptide repeat phosphatase activity"/>
    <property type="evidence" value="ECO:0007669"/>
    <property type="project" value="UniProtKB-UniRule"/>
</dbReference>
<dbReference type="EMBL" id="NPIC01000011">
    <property type="protein sequence ID" value="RDL31985.1"/>
    <property type="molecule type" value="Genomic_DNA"/>
</dbReference>
<evidence type="ECO:0000256" key="1">
    <source>
        <dbReference type="ARBA" id="ARBA00004123"/>
    </source>
</evidence>
<protein>
    <recommendedName>
        <fullName evidence="12">RNA polymerase II subunit B1 CTD phosphatase RPAP2 homolog</fullName>
        <ecNumber evidence="12">3.1.3.16</ecNumber>
    </recommendedName>
</protein>
<keyword evidence="16" id="KW-1185">Reference proteome</keyword>
<keyword evidence="4 12" id="KW-0863">Zinc-finger</keyword>
<dbReference type="InterPro" id="IPR039693">
    <property type="entry name" value="Rtr1/RPAP2"/>
</dbReference>
<evidence type="ECO:0000256" key="9">
    <source>
        <dbReference type="ARBA" id="ARBA00047761"/>
    </source>
</evidence>
<evidence type="ECO:0000256" key="12">
    <source>
        <dbReference type="RuleBase" id="RU367080"/>
    </source>
</evidence>
<comment type="caution">
    <text evidence="15">The sequence shown here is derived from an EMBL/GenBank/DDBJ whole genome shotgun (WGS) entry which is preliminary data.</text>
</comment>
<comment type="catalytic activity">
    <reaction evidence="9 12">
        <text>O-phospho-L-seryl-[protein] + H2O = L-seryl-[protein] + phosphate</text>
        <dbReference type="Rhea" id="RHEA:20629"/>
        <dbReference type="Rhea" id="RHEA-COMP:9863"/>
        <dbReference type="Rhea" id="RHEA-COMP:11604"/>
        <dbReference type="ChEBI" id="CHEBI:15377"/>
        <dbReference type="ChEBI" id="CHEBI:29999"/>
        <dbReference type="ChEBI" id="CHEBI:43474"/>
        <dbReference type="ChEBI" id="CHEBI:83421"/>
        <dbReference type="EC" id="3.1.3.16"/>
    </reaction>
</comment>
<gene>
    <name evidence="15" type="ORF">BP5553_09387</name>
</gene>
<dbReference type="InterPro" id="IPR007308">
    <property type="entry name" value="Rtr1/RPAP2_dom"/>
</dbReference>
<evidence type="ECO:0000256" key="6">
    <source>
        <dbReference type="ARBA" id="ARBA00022833"/>
    </source>
</evidence>
<feature type="region of interest" description="Disordered" evidence="13">
    <location>
        <begin position="1"/>
        <end position="28"/>
    </location>
</feature>
<comment type="catalytic activity">
    <reaction evidence="10 12">
        <text>O-phospho-L-threonyl-[protein] + H2O = L-threonyl-[protein] + phosphate</text>
        <dbReference type="Rhea" id="RHEA:47004"/>
        <dbReference type="Rhea" id="RHEA-COMP:11060"/>
        <dbReference type="Rhea" id="RHEA-COMP:11605"/>
        <dbReference type="ChEBI" id="CHEBI:15377"/>
        <dbReference type="ChEBI" id="CHEBI:30013"/>
        <dbReference type="ChEBI" id="CHEBI:43474"/>
        <dbReference type="ChEBI" id="CHEBI:61977"/>
        <dbReference type="EC" id="3.1.3.16"/>
    </reaction>
</comment>
<dbReference type="AlphaFoldDB" id="A0A370TCM9"/>
<dbReference type="PANTHER" id="PTHR14732:SF0">
    <property type="entry name" value="RNA POLYMERASE II SUBUNIT B1 CTD PHOSPHATASE RPAP2-RELATED"/>
    <property type="match status" value="1"/>
</dbReference>
<evidence type="ECO:0000256" key="2">
    <source>
        <dbReference type="ARBA" id="ARBA00005676"/>
    </source>
</evidence>
<comment type="similarity">
    <text evidence="2 11 12">Belongs to the RPAP2 family.</text>
</comment>
<keyword evidence="8 12" id="KW-0539">Nucleus</keyword>
<evidence type="ECO:0000256" key="5">
    <source>
        <dbReference type="ARBA" id="ARBA00022801"/>
    </source>
</evidence>
<feature type="domain" description="RTR1-type" evidence="14">
    <location>
        <begin position="83"/>
        <end position="172"/>
    </location>
</feature>
<reference evidence="15 16" key="1">
    <citation type="journal article" date="2018" name="IMA Fungus">
        <title>IMA Genome-F 9: Draft genome sequence of Annulohypoxylon stygium, Aspergillus mulundensis, Berkeleyomyces basicola (syn. Thielaviopsis basicola), Ceratocystis smalleyi, two Cercospora beticola strains, Coleophoma cylindrospora, Fusarium fracticaudum, Phialophora cf. hyalina, and Morchella septimelata.</title>
        <authorList>
            <person name="Wingfield B.D."/>
            <person name="Bills G.F."/>
            <person name="Dong Y."/>
            <person name="Huang W."/>
            <person name="Nel W.J."/>
            <person name="Swalarsk-Parry B.S."/>
            <person name="Vaghefi N."/>
            <person name="Wilken P.M."/>
            <person name="An Z."/>
            <person name="de Beer Z.W."/>
            <person name="De Vos L."/>
            <person name="Chen L."/>
            <person name="Duong T.A."/>
            <person name="Gao Y."/>
            <person name="Hammerbacher A."/>
            <person name="Kikkert J.R."/>
            <person name="Li Y."/>
            <person name="Li H."/>
            <person name="Li K."/>
            <person name="Li Q."/>
            <person name="Liu X."/>
            <person name="Ma X."/>
            <person name="Naidoo K."/>
            <person name="Pethybridge S.J."/>
            <person name="Sun J."/>
            <person name="Steenkamp E.T."/>
            <person name="van der Nest M.A."/>
            <person name="van Wyk S."/>
            <person name="Wingfield M.J."/>
            <person name="Xiong C."/>
            <person name="Yue Q."/>
            <person name="Zhang X."/>
        </authorList>
    </citation>
    <scope>NUCLEOTIDE SEQUENCE [LARGE SCALE GENOMIC DNA]</scope>
    <source>
        <strain evidence="15 16">BP 5553</strain>
    </source>
</reference>
<evidence type="ECO:0000256" key="13">
    <source>
        <dbReference type="SAM" id="MobiDB-lite"/>
    </source>
</evidence>